<evidence type="ECO:0000313" key="9">
    <source>
        <dbReference type="EMBL" id="MDR7320565.1"/>
    </source>
</evidence>
<comment type="cofactor">
    <cofactor evidence="1">
        <name>Zn(2+)</name>
        <dbReference type="ChEBI" id="CHEBI:29105"/>
    </cofactor>
</comment>
<feature type="transmembrane region" description="Helical" evidence="7">
    <location>
        <begin position="360"/>
        <end position="387"/>
    </location>
</feature>
<dbReference type="GO" id="GO:0004222">
    <property type="term" value="F:metalloendopeptidase activity"/>
    <property type="evidence" value="ECO:0007669"/>
    <property type="project" value="InterPro"/>
</dbReference>
<dbReference type="GO" id="GO:0046872">
    <property type="term" value="F:metal ion binding"/>
    <property type="evidence" value="ECO:0007669"/>
    <property type="project" value="UniProtKB-KW"/>
</dbReference>
<protein>
    <submittedName>
        <fullName evidence="9">Zn-dependent protease with chaperone function</fullName>
    </submittedName>
</protein>
<organism evidence="9 10">
    <name type="scientific">Catenuloplanes niger</name>
    <dbReference type="NCBI Taxonomy" id="587534"/>
    <lineage>
        <taxon>Bacteria</taxon>
        <taxon>Bacillati</taxon>
        <taxon>Actinomycetota</taxon>
        <taxon>Actinomycetes</taxon>
        <taxon>Micromonosporales</taxon>
        <taxon>Micromonosporaceae</taxon>
        <taxon>Catenuloplanes</taxon>
    </lineage>
</organism>
<feature type="transmembrane region" description="Helical" evidence="7">
    <location>
        <begin position="407"/>
        <end position="427"/>
    </location>
</feature>
<evidence type="ECO:0000259" key="8">
    <source>
        <dbReference type="Pfam" id="PF01435"/>
    </source>
</evidence>
<feature type="transmembrane region" description="Helical" evidence="7">
    <location>
        <begin position="690"/>
        <end position="717"/>
    </location>
</feature>
<evidence type="ECO:0000256" key="5">
    <source>
        <dbReference type="ARBA" id="ARBA00022833"/>
    </source>
</evidence>
<evidence type="ECO:0000256" key="6">
    <source>
        <dbReference type="ARBA" id="ARBA00023049"/>
    </source>
</evidence>
<evidence type="ECO:0000256" key="1">
    <source>
        <dbReference type="ARBA" id="ARBA00001947"/>
    </source>
</evidence>
<accession>A0AAE3ZMG8</accession>
<feature type="transmembrane region" description="Helical" evidence="7">
    <location>
        <begin position="208"/>
        <end position="227"/>
    </location>
</feature>
<evidence type="ECO:0000256" key="4">
    <source>
        <dbReference type="ARBA" id="ARBA00022801"/>
    </source>
</evidence>
<sequence>MVRFLPSDLVIRFLVLTALLTATTASVYGHLWIVTHPAAERAVADCVSLDDLERMADVSPATAAQVEGMTVVTLACVTPNATGMLGWAVAGTVLLLVTAYLLYRLLPVWIIRFRGGGLRELETGHPAIAAAVRGHAVEIGLPRMPRLWYSTAWGDSAAFGTGRRPHVRLGERTIRECTVARDAFTATVLHELAHVKNRDIRQTYLTIGFRRAFYALTVVPFLLTLGYETLVPRASTVEAQQPVAIVLLGALTLLTARSVLRARELAADTTAASASGGAVVAGWLGGGTPTGDGRRPEFLRDHPRRAGRCRNLAEPWRRLRSSPAQFFASGVAISVLSATVTPLAWQLLLASRIGGALPPIPLVVLLVALSTVLSTIALAWLVSVIAWRGVTAARDGSRVPGVARDAAAVAGLGLGVVVGEPASAVYANAGVLGVLDGVGFAGIAGAAVSVAALTVSLAALHRWARENAQAWPSARGGLFATGVTAGTVAFLPVYTTWWMMHDQAAMAAIYPWAPGTAEMMNSAYWPGPGSAWLQAVYLPLDFLSVFPGTALILMVPLLLTGVGLARSRTRAPHRWRPFGVAALLLITLPVLALMVRAAVGADPIADADPAGSLLYLMDLTVAVSAAFAAVTGLVIALRGDRFAAVTALATGSALSCLAALLCPLAALTAICGPRRALTCTGASFGEFYQVLFGYAGTEGAVKAIAAGWAGLAVGALLRRFARAAPAPDRPHGSRRLLAGLVLTCGVTTTATACVLLGLVSA</sequence>
<keyword evidence="3" id="KW-0479">Metal-binding</keyword>
<keyword evidence="6" id="KW-0482">Metalloprotease</keyword>
<feature type="domain" description="Peptidase M48" evidence="8">
    <location>
        <begin position="130"/>
        <end position="314"/>
    </location>
</feature>
<keyword evidence="2 9" id="KW-0645">Protease</keyword>
<name>A0AAE3ZMG8_9ACTN</name>
<feature type="transmembrane region" description="Helical" evidence="7">
    <location>
        <begin position="476"/>
        <end position="497"/>
    </location>
</feature>
<keyword evidence="7" id="KW-0812">Transmembrane</keyword>
<evidence type="ECO:0000256" key="2">
    <source>
        <dbReference type="ARBA" id="ARBA00022670"/>
    </source>
</evidence>
<dbReference type="AlphaFoldDB" id="A0AAE3ZMG8"/>
<keyword evidence="5" id="KW-0862">Zinc</keyword>
<proteinExistence type="predicted"/>
<evidence type="ECO:0000256" key="7">
    <source>
        <dbReference type="SAM" id="Phobius"/>
    </source>
</evidence>
<dbReference type="GO" id="GO:0006508">
    <property type="term" value="P:proteolysis"/>
    <property type="evidence" value="ECO:0007669"/>
    <property type="project" value="UniProtKB-KW"/>
</dbReference>
<dbReference type="InterPro" id="IPR001915">
    <property type="entry name" value="Peptidase_M48"/>
</dbReference>
<feature type="transmembrane region" description="Helical" evidence="7">
    <location>
        <begin position="239"/>
        <end position="256"/>
    </location>
</feature>
<dbReference type="EMBL" id="JAVDYC010000001">
    <property type="protein sequence ID" value="MDR7320565.1"/>
    <property type="molecule type" value="Genomic_DNA"/>
</dbReference>
<keyword evidence="7" id="KW-0472">Membrane</keyword>
<feature type="transmembrane region" description="Helical" evidence="7">
    <location>
        <begin position="644"/>
        <end position="670"/>
    </location>
</feature>
<dbReference type="Proteomes" id="UP001183629">
    <property type="component" value="Unassembled WGS sequence"/>
</dbReference>
<keyword evidence="10" id="KW-1185">Reference proteome</keyword>
<evidence type="ECO:0000256" key="3">
    <source>
        <dbReference type="ARBA" id="ARBA00022723"/>
    </source>
</evidence>
<dbReference type="RefSeq" id="WP_310409111.1">
    <property type="nucleotide sequence ID" value="NZ_JAVDYC010000001.1"/>
</dbReference>
<evidence type="ECO:0000313" key="10">
    <source>
        <dbReference type="Proteomes" id="UP001183629"/>
    </source>
</evidence>
<feature type="transmembrane region" description="Helical" evidence="7">
    <location>
        <begin position="737"/>
        <end position="759"/>
    </location>
</feature>
<comment type="caution">
    <text evidence="9">The sequence shown here is derived from an EMBL/GenBank/DDBJ whole genome shotgun (WGS) entry which is preliminary data.</text>
</comment>
<feature type="transmembrane region" description="Helical" evidence="7">
    <location>
        <begin position="439"/>
        <end position="464"/>
    </location>
</feature>
<feature type="transmembrane region" description="Helical" evidence="7">
    <location>
        <begin position="326"/>
        <end position="348"/>
    </location>
</feature>
<feature type="transmembrane region" description="Helical" evidence="7">
    <location>
        <begin position="577"/>
        <end position="599"/>
    </location>
</feature>
<feature type="transmembrane region" description="Helical" evidence="7">
    <location>
        <begin position="619"/>
        <end position="637"/>
    </location>
</feature>
<feature type="transmembrane region" description="Helical" evidence="7">
    <location>
        <begin position="542"/>
        <end position="565"/>
    </location>
</feature>
<gene>
    <name evidence="9" type="ORF">J2S44_000815</name>
</gene>
<keyword evidence="7" id="KW-1133">Transmembrane helix</keyword>
<dbReference type="Pfam" id="PF01435">
    <property type="entry name" value="Peptidase_M48"/>
    <property type="match status" value="1"/>
</dbReference>
<reference evidence="9 10" key="1">
    <citation type="submission" date="2023-07" db="EMBL/GenBank/DDBJ databases">
        <title>Sequencing the genomes of 1000 actinobacteria strains.</title>
        <authorList>
            <person name="Klenk H.-P."/>
        </authorList>
    </citation>
    <scope>NUCLEOTIDE SEQUENCE [LARGE SCALE GENOMIC DNA]</scope>
    <source>
        <strain evidence="9 10">DSM 44711</strain>
    </source>
</reference>
<keyword evidence="4" id="KW-0378">Hydrolase</keyword>
<feature type="transmembrane region" description="Helical" evidence="7">
    <location>
        <begin position="84"/>
        <end position="103"/>
    </location>
</feature>